<sequence>MRSMRRRDGDERITGTRASALRGARGRTAQRVLALVAFAALLASGGCKSPNSTFYTLSPDASLEHTGAPLRTAVVVGPVTIPELVDRPQLVTRVSDNEVALNEFARWGEPLKSGIARTIAADLGQLLGAEQVSVLGQAALVQEAYRVRVDIVRFDSAPGDAVTIDAQWVVRVPGKALPVSGRTVAREPVGTASDDALVAAHSRALAAVSRDIAAAIRGAQSS</sequence>
<proteinExistence type="predicted"/>
<gene>
    <name evidence="2" type="ORF">BX592_113128</name>
</gene>
<protein>
    <recommendedName>
        <fullName evidence="1">ABC-type transport auxiliary lipoprotein component domain-containing protein</fullName>
    </recommendedName>
</protein>
<comment type="caution">
    <text evidence="2">The sequence shown here is derived from an EMBL/GenBank/DDBJ whole genome shotgun (WGS) entry which is preliminary data.</text>
</comment>
<feature type="domain" description="ABC-type transport auxiliary lipoprotein component" evidence="1">
    <location>
        <begin position="55"/>
        <end position="213"/>
    </location>
</feature>
<dbReference type="EMBL" id="SORE01000013">
    <property type="protein sequence ID" value="TDY46500.1"/>
    <property type="molecule type" value="Genomic_DNA"/>
</dbReference>
<name>A0A4R8LMB7_9BURK</name>
<evidence type="ECO:0000259" key="1">
    <source>
        <dbReference type="Pfam" id="PF03886"/>
    </source>
</evidence>
<dbReference type="SUPFAM" id="SSF159594">
    <property type="entry name" value="XCC0632-like"/>
    <property type="match status" value="1"/>
</dbReference>
<evidence type="ECO:0000313" key="2">
    <source>
        <dbReference type="EMBL" id="TDY46500.1"/>
    </source>
</evidence>
<dbReference type="Gene3D" id="3.40.50.10610">
    <property type="entry name" value="ABC-type transport auxiliary lipoprotein component"/>
    <property type="match status" value="1"/>
</dbReference>
<evidence type="ECO:0000313" key="3">
    <source>
        <dbReference type="Proteomes" id="UP000295509"/>
    </source>
</evidence>
<dbReference type="InterPro" id="IPR005586">
    <property type="entry name" value="ABC_trans_aux"/>
</dbReference>
<dbReference type="Pfam" id="PF03886">
    <property type="entry name" value="ABC_trans_aux"/>
    <property type="match status" value="1"/>
</dbReference>
<dbReference type="Proteomes" id="UP000295509">
    <property type="component" value="Unassembled WGS sequence"/>
</dbReference>
<reference evidence="2 3" key="1">
    <citation type="submission" date="2019-03" db="EMBL/GenBank/DDBJ databases">
        <title>Genomic Encyclopedia of Type Strains, Phase III (KMG-III): the genomes of soil and plant-associated and newly described type strains.</title>
        <authorList>
            <person name="Whitman W."/>
        </authorList>
    </citation>
    <scope>NUCLEOTIDE SEQUENCE [LARGE SCALE GENOMIC DNA]</scope>
    <source>
        <strain evidence="2 3">LMG 29544</strain>
    </source>
</reference>
<keyword evidence="3" id="KW-1185">Reference proteome</keyword>
<organism evidence="2 3">
    <name type="scientific">Paraburkholderia rhizosphaerae</name>
    <dbReference type="NCBI Taxonomy" id="480658"/>
    <lineage>
        <taxon>Bacteria</taxon>
        <taxon>Pseudomonadati</taxon>
        <taxon>Pseudomonadota</taxon>
        <taxon>Betaproteobacteria</taxon>
        <taxon>Burkholderiales</taxon>
        <taxon>Burkholderiaceae</taxon>
        <taxon>Paraburkholderia</taxon>
    </lineage>
</organism>
<dbReference type="AlphaFoldDB" id="A0A4R8LMB7"/>
<accession>A0A4R8LMB7</accession>